<dbReference type="EMBL" id="CAJFCJ010000106">
    <property type="protein sequence ID" value="CAD5126937.1"/>
    <property type="molecule type" value="Genomic_DNA"/>
</dbReference>
<accession>A0A7I8WFI0</accession>
<protein>
    <submittedName>
        <fullName evidence="1">DgyrCDS14948</fullName>
    </submittedName>
</protein>
<dbReference type="Proteomes" id="UP000549394">
    <property type="component" value="Unassembled WGS sequence"/>
</dbReference>
<dbReference type="AlphaFoldDB" id="A0A7I8WFI0"/>
<evidence type="ECO:0000313" key="1">
    <source>
        <dbReference type="EMBL" id="CAD5126937.1"/>
    </source>
</evidence>
<name>A0A7I8WFI0_9ANNE</name>
<proteinExistence type="predicted"/>
<keyword evidence="2" id="KW-1185">Reference proteome</keyword>
<evidence type="ECO:0000313" key="2">
    <source>
        <dbReference type="Proteomes" id="UP000549394"/>
    </source>
</evidence>
<comment type="caution">
    <text evidence="1">The sequence shown here is derived from an EMBL/GenBank/DDBJ whole genome shotgun (WGS) entry which is preliminary data.</text>
</comment>
<organism evidence="1 2">
    <name type="scientific">Dimorphilus gyrociliatus</name>
    <dbReference type="NCBI Taxonomy" id="2664684"/>
    <lineage>
        <taxon>Eukaryota</taxon>
        <taxon>Metazoa</taxon>
        <taxon>Spiralia</taxon>
        <taxon>Lophotrochozoa</taxon>
        <taxon>Annelida</taxon>
        <taxon>Polychaeta</taxon>
        <taxon>Polychaeta incertae sedis</taxon>
        <taxon>Dinophilidae</taxon>
        <taxon>Dimorphilus</taxon>
    </lineage>
</organism>
<gene>
    <name evidence="1" type="ORF">DGYR_LOCUS14154</name>
</gene>
<sequence>MVRKKKIAIDLYLEWFPPRVRGNGKGYVQPMAGLEIGSDSLRLSLPTTDARGLDYAIYLAVMQSPFFAPLGECNVD</sequence>
<reference evidence="1 2" key="1">
    <citation type="submission" date="2020-08" db="EMBL/GenBank/DDBJ databases">
        <authorList>
            <person name="Hejnol A."/>
        </authorList>
    </citation>
    <scope>NUCLEOTIDE SEQUENCE [LARGE SCALE GENOMIC DNA]</scope>
</reference>